<organism evidence="4 5">
    <name type="scientific">Kribbella soli</name>
    <dbReference type="NCBI Taxonomy" id="1124743"/>
    <lineage>
        <taxon>Bacteria</taxon>
        <taxon>Bacillati</taxon>
        <taxon>Actinomycetota</taxon>
        <taxon>Actinomycetes</taxon>
        <taxon>Propionibacteriales</taxon>
        <taxon>Kribbellaceae</taxon>
        <taxon>Kribbella</taxon>
    </lineage>
</organism>
<sequence>MERQVVGRELAPLLIELVDLALTAKQAHWNVSGMWFRQLHTQLDELADDVRLWSDDVAERLTTIGVAADARVETVASRTPFASFPGGSVDSTKVAPLIVERLGKIVENNQTRIEKLGAVDLVSQELVIGITGGLQKQEWMFAAEQPSQTPTP</sequence>
<dbReference type="OrthoDB" id="9797687at2"/>
<dbReference type="InterPro" id="IPR012347">
    <property type="entry name" value="Ferritin-like"/>
</dbReference>
<dbReference type="InterPro" id="IPR023188">
    <property type="entry name" value="DPS_DNA-bd_CS"/>
</dbReference>
<dbReference type="SUPFAM" id="SSF47240">
    <property type="entry name" value="Ferritin-like"/>
    <property type="match status" value="1"/>
</dbReference>
<dbReference type="CDD" id="cd01043">
    <property type="entry name" value="DPS"/>
    <property type="match status" value="1"/>
</dbReference>
<dbReference type="InterPro" id="IPR008331">
    <property type="entry name" value="Ferritin_DPS_dom"/>
</dbReference>
<feature type="domain" description="Ferritin/DPS" evidence="3">
    <location>
        <begin position="17"/>
        <end position="143"/>
    </location>
</feature>
<dbReference type="Gene3D" id="1.20.1260.10">
    <property type="match status" value="1"/>
</dbReference>
<accession>A0A4R0HDP0</accession>
<dbReference type="InterPro" id="IPR002177">
    <property type="entry name" value="DPS_DNA-bd"/>
</dbReference>
<comment type="similarity">
    <text evidence="1 2">Belongs to the Dps family.</text>
</comment>
<evidence type="ECO:0000313" key="4">
    <source>
        <dbReference type="EMBL" id="TCC08413.1"/>
    </source>
</evidence>
<evidence type="ECO:0000259" key="3">
    <source>
        <dbReference type="Pfam" id="PF00210"/>
    </source>
</evidence>
<dbReference type="GO" id="GO:0008199">
    <property type="term" value="F:ferric iron binding"/>
    <property type="evidence" value="ECO:0007669"/>
    <property type="project" value="InterPro"/>
</dbReference>
<dbReference type="PRINTS" id="PR01346">
    <property type="entry name" value="HELNAPAPROT"/>
</dbReference>
<dbReference type="GO" id="GO:0016722">
    <property type="term" value="F:oxidoreductase activity, acting on metal ions"/>
    <property type="evidence" value="ECO:0007669"/>
    <property type="project" value="InterPro"/>
</dbReference>
<evidence type="ECO:0000256" key="2">
    <source>
        <dbReference type="RuleBase" id="RU003875"/>
    </source>
</evidence>
<dbReference type="RefSeq" id="WP_131339820.1">
    <property type="nucleotide sequence ID" value="NZ_SJJZ01000002.1"/>
</dbReference>
<dbReference type="EMBL" id="SJJZ01000002">
    <property type="protein sequence ID" value="TCC08413.1"/>
    <property type="molecule type" value="Genomic_DNA"/>
</dbReference>
<reference evidence="4 5" key="1">
    <citation type="submission" date="2019-02" db="EMBL/GenBank/DDBJ databases">
        <title>Kribbella capetownensis sp. nov. and Kribbella speibonae sp. nov., isolated from soil.</title>
        <authorList>
            <person name="Curtis S.M."/>
            <person name="Norton I."/>
            <person name="Everest G.J."/>
            <person name="Meyers P.R."/>
        </authorList>
    </citation>
    <scope>NUCLEOTIDE SEQUENCE [LARGE SCALE GENOMIC DNA]</scope>
    <source>
        <strain evidence="4 5">KCTC 29219</strain>
    </source>
</reference>
<dbReference type="Proteomes" id="UP000292346">
    <property type="component" value="Unassembled WGS sequence"/>
</dbReference>
<dbReference type="PIRSF" id="PIRSF005900">
    <property type="entry name" value="Dps"/>
    <property type="match status" value="1"/>
</dbReference>
<name>A0A4R0HDP0_9ACTN</name>
<proteinExistence type="inferred from homology"/>
<dbReference type="PANTHER" id="PTHR42932">
    <property type="entry name" value="GENERAL STRESS PROTEIN 20U"/>
    <property type="match status" value="1"/>
</dbReference>
<dbReference type="AlphaFoldDB" id="A0A4R0HDP0"/>
<dbReference type="PANTHER" id="PTHR42932:SF2">
    <property type="entry name" value="DNA PROTECTION DURING STARVATION PROTEIN 1"/>
    <property type="match status" value="1"/>
</dbReference>
<dbReference type="Pfam" id="PF00210">
    <property type="entry name" value="Ferritin"/>
    <property type="match status" value="1"/>
</dbReference>
<keyword evidence="5" id="KW-1185">Reference proteome</keyword>
<evidence type="ECO:0000256" key="1">
    <source>
        <dbReference type="ARBA" id="ARBA00009497"/>
    </source>
</evidence>
<evidence type="ECO:0000313" key="5">
    <source>
        <dbReference type="Proteomes" id="UP000292346"/>
    </source>
</evidence>
<dbReference type="PROSITE" id="PS00818">
    <property type="entry name" value="DPS_1"/>
    <property type="match status" value="1"/>
</dbReference>
<comment type="caution">
    <text evidence="4">The sequence shown here is derived from an EMBL/GenBank/DDBJ whole genome shotgun (WGS) entry which is preliminary data.</text>
</comment>
<protein>
    <submittedName>
        <fullName evidence="4">DNA starvation/stationary phase protection protein</fullName>
    </submittedName>
</protein>
<dbReference type="InterPro" id="IPR009078">
    <property type="entry name" value="Ferritin-like_SF"/>
</dbReference>
<gene>
    <name evidence="4" type="ORF">E0H45_21245</name>
</gene>